<comment type="caution">
    <text evidence="2">The sequence shown here is derived from an EMBL/GenBank/DDBJ whole genome shotgun (WGS) entry which is preliminary data.</text>
</comment>
<evidence type="ECO:0000256" key="1">
    <source>
        <dbReference type="SAM" id="MobiDB-lite"/>
    </source>
</evidence>
<accession>T1BBG6</accession>
<evidence type="ECO:0000313" key="2">
    <source>
        <dbReference type="EMBL" id="EQD70266.1"/>
    </source>
</evidence>
<reference evidence="2" key="2">
    <citation type="journal article" date="2014" name="ISME J.">
        <title>Microbial stratification in low pH oxic and suboxic macroscopic growths along an acid mine drainage.</title>
        <authorList>
            <person name="Mendez-Garcia C."/>
            <person name="Mesa V."/>
            <person name="Sprenger R.R."/>
            <person name="Richter M."/>
            <person name="Diez M.S."/>
            <person name="Solano J."/>
            <person name="Bargiela R."/>
            <person name="Golyshina O.V."/>
            <person name="Manteca A."/>
            <person name="Ramos J.L."/>
            <person name="Gallego J.R."/>
            <person name="Llorente I."/>
            <person name="Martins Dos Santos V.A."/>
            <person name="Jensen O.N."/>
            <person name="Pelaez A.I."/>
            <person name="Sanchez J."/>
            <person name="Ferrer M."/>
        </authorList>
    </citation>
    <scope>NUCLEOTIDE SEQUENCE</scope>
</reference>
<feature type="region of interest" description="Disordered" evidence="1">
    <location>
        <begin position="1"/>
        <end position="21"/>
    </location>
</feature>
<feature type="non-terminal residue" evidence="2">
    <location>
        <position position="1"/>
    </location>
</feature>
<gene>
    <name evidence="2" type="ORF">B1A_06383</name>
</gene>
<reference evidence="2" key="1">
    <citation type="submission" date="2013-08" db="EMBL/GenBank/DDBJ databases">
        <authorList>
            <person name="Mendez C."/>
            <person name="Richter M."/>
            <person name="Ferrer M."/>
            <person name="Sanchez J."/>
        </authorList>
    </citation>
    <scope>NUCLEOTIDE SEQUENCE</scope>
</reference>
<dbReference type="AlphaFoldDB" id="T1BBG6"/>
<organism evidence="2">
    <name type="scientific">mine drainage metagenome</name>
    <dbReference type="NCBI Taxonomy" id="410659"/>
    <lineage>
        <taxon>unclassified sequences</taxon>
        <taxon>metagenomes</taxon>
        <taxon>ecological metagenomes</taxon>
    </lineage>
</organism>
<protein>
    <submittedName>
        <fullName evidence="2">Uncharacterized protein</fullName>
    </submittedName>
</protein>
<name>T1BBG6_9ZZZZ</name>
<dbReference type="EMBL" id="AUZX01004638">
    <property type="protein sequence ID" value="EQD70266.1"/>
    <property type="molecule type" value="Genomic_DNA"/>
</dbReference>
<sequence>SRATLTFTYPDGSTHAGARTPTYVSPSQLSYQFNNASDPGTWHVVVTNPGTGGQSSNSYPFTVN</sequence>
<proteinExistence type="predicted"/>